<dbReference type="AlphaFoldDB" id="A0A3M2MCH3"/>
<name>A0A3M2MCH3_9ACTN</name>
<dbReference type="Proteomes" id="UP000282674">
    <property type="component" value="Unassembled WGS sequence"/>
</dbReference>
<feature type="domain" description="DUF397" evidence="1">
    <location>
        <begin position="61"/>
        <end position="115"/>
    </location>
</feature>
<dbReference type="Pfam" id="PF04149">
    <property type="entry name" value="DUF397"/>
    <property type="match status" value="1"/>
</dbReference>
<dbReference type="InterPro" id="IPR007278">
    <property type="entry name" value="DUF397"/>
</dbReference>
<protein>
    <submittedName>
        <fullName evidence="2">DUF397 domain-containing protein</fullName>
    </submittedName>
</protein>
<evidence type="ECO:0000313" key="3">
    <source>
        <dbReference type="Proteomes" id="UP000282674"/>
    </source>
</evidence>
<dbReference type="OrthoDB" id="4330022at2"/>
<evidence type="ECO:0000313" key="2">
    <source>
        <dbReference type="EMBL" id="RMI46603.1"/>
    </source>
</evidence>
<gene>
    <name evidence="2" type="ORF">EBO15_06670</name>
</gene>
<sequence>MNRIASREREYLSRDGILPKLQRGRVPFGLRIVELGGIRLGSDEGRTFVAAGTNRYLFKVSTLCNGEDAGCGCVEVATNLADAETGGTIGLRDSKTGVTSVFTRHEWEGFIQGVKAGEFDI</sequence>
<accession>A0A3M2MCH3</accession>
<keyword evidence="3" id="KW-1185">Reference proteome</keyword>
<comment type="caution">
    <text evidence="2">The sequence shown here is derived from an EMBL/GenBank/DDBJ whole genome shotgun (WGS) entry which is preliminary data.</text>
</comment>
<organism evidence="2 3">
    <name type="scientific">Actinomadura harenae</name>
    <dbReference type="NCBI Taxonomy" id="2483351"/>
    <lineage>
        <taxon>Bacteria</taxon>
        <taxon>Bacillati</taxon>
        <taxon>Actinomycetota</taxon>
        <taxon>Actinomycetes</taxon>
        <taxon>Streptosporangiales</taxon>
        <taxon>Thermomonosporaceae</taxon>
        <taxon>Actinomadura</taxon>
    </lineage>
</organism>
<evidence type="ECO:0000259" key="1">
    <source>
        <dbReference type="Pfam" id="PF04149"/>
    </source>
</evidence>
<dbReference type="EMBL" id="RFFG01000008">
    <property type="protein sequence ID" value="RMI46603.1"/>
    <property type="molecule type" value="Genomic_DNA"/>
</dbReference>
<proteinExistence type="predicted"/>
<reference evidence="2 3" key="1">
    <citation type="submission" date="2018-10" db="EMBL/GenBank/DDBJ databases">
        <title>Isolation from soil.</title>
        <authorList>
            <person name="Hu J."/>
        </authorList>
    </citation>
    <scope>NUCLEOTIDE SEQUENCE [LARGE SCALE GENOMIC DNA]</scope>
    <source>
        <strain evidence="2 3">NEAU-Ht49</strain>
    </source>
</reference>